<evidence type="ECO:0000259" key="1">
    <source>
        <dbReference type="Pfam" id="PF11868"/>
    </source>
</evidence>
<dbReference type="Pfam" id="PF11868">
    <property type="entry name" value="DUF3388"/>
    <property type="match status" value="1"/>
</dbReference>
<dbReference type="InterPro" id="IPR045865">
    <property type="entry name" value="ACT-like_dom_sf"/>
</dbReference>
<proteinExistence type="predicted"/>
<evidence type="ECO:0000313" key="3">
    <source>
        <dbReference type="Proteomes" id="UP000298460"/>
    </source>
</evidence>
<dbReference type="EMBL" id="SPQQ01000018">
    <property type="protein sequence ID" value="TGE35217.1"/>
    <property type="molecule type" value="Genomic_DNA"/>
</dbReference>
<gene>
    <name evidence="2" type="ORF">E4K67_26720</name>
</gene>
<dbReference type="RefSeq" id="WP_135552395.1">
    <property type="nucleotide sequence ID" value="NZ_SPQQ01000018.1"/>
</dbReference>
<feature type="domain" description="DUF3388" evidence="1">
    <location>
        <begin position="78"/>
        <end position="252"/>
    </location>
</feature>
<dbReference type="OrthoDB" id="2372367at2"/>
<evidence type="ECO:0000313" key="2">
    <source>
        <dbReference type="EMBL" id="TGE35217.1"/>
    </source>
</evidence>
<reference evidence="2 3" key="1">
    <citation type="submission" date="2019-03" db="EMBL/GenBank/DDBJ databases">
        <title>Draft Genome Sequence of Desulfosporosinus fructosivorans Strain 63.6F, Isolated from Marine Sediment in the Baltic Sea.</title>
        <authorList>
            <person name="Hausmann B."/>
            <person name="Vandieken V."/>
            <person name="Pjevac P."/>
            <person name="Schreck K."/>
            <person name="Herbold C.W."/>
            <person name="Loy A."/>
        </authorList>
    </citation>
    <scope>NUCLEOTIDE SEQUENCE [LARGE SCALE GENOMIC DNA]</scope>
    <source>
        <strain evidence="2 3">63.6F</strain>
    </source>
</reference>
<dbReference type="SUPFAM" id="SSF55021">
    <property type="entry name" value="ACT-like"/>
    <property type="match status" value="1"/>
</dbReference>
<keyword evidence="3" id="KW-1185">Reference proteome</keyword>
<dbReference type="InterPro" id="IPR024514">
    <property type="entry name" value="DUF3388"/>
</dbReference>
<sequence>MKRWPNQAENLLYLEYDIQQDKPGLLGAVTTLIGMLDLNILSVTGIGQTRRGLLLQVQSKTKVRALHEALIEVGAIRVTAFRPPTLSDRIALRHGKRLDMVETNPPTYRFVREELGVLVDFLGDTLVQGGNHVIGIRGMPRVGKTEAAIAACVYANKRWILLSSTIIRQTIRTDLLLDESENCIFLIDGITSTTRGSNEHWALLEKVLQMPTLKIIEHPDVFLRDGRLEVDFDFIIEIRHHEDDVIRIEDISMSFTAFDLS</sequence>
<protein>
    <submittedName>
        <fullName evidence="2">DUF3388 domain-containing protein</fullName>
    </submittedName>
</protein>
<organism evidence="2 3">
    <name type="scientific">Desulfosporosinus fructosivorans</name>
    <dbReference type="NCBI Taxonomy" id="2018669"/>
    <lineage>
        <taxon>Bacteria</taxon>
        <taxon>Bacillati</taxon>
        <taxon>Bacillota</taxon>
        <taxon>Clostridia</taxon>
        <taxon>Eubacteriales</taxon>
        <taxon>Desulfitobacteriaceae</taxon>
        <taxon>Desulfosporosinus</taxon>
    </lineage>
</organism>
<dbReference type="AlphaFoldDB" id="A0A4Z0QZP9"/>
<accession>A0A4Z0QZP9</accession>
<dbReference type="Proteomes" id="UP000298460">
    <property type="component" value="Unassembled WGS sequence"/>
</dbReference>
<name>A0A4Z0QZP9_9FIRM</name>
<comment type="caution">
    <text evidence="2">The sequence shown here is derived from an EMBL/GenBank/DDBJ whole genome shotgun (WGS) entry which is preliminary data.</text>
</comment>